<protein>
    <recommendedName>
        <fullName evidence="1">TIR domain-containing protein</fullName>
    </recommendedName>
</protein>
<dbReference type="Pfam" id="PF13676">
    <property type="entry name" value="TIR_2"/>
    <property type="match status" value="1"/>
</dbReference>
<organism evidence="2 3">
    <name type="scientific">Owenia fusiformis</name>
    <name type="common">Polychaete worm</name>
    <dbReference type="NCBI Taxonomy" id="6347"/>
    <lineage>
        <taxon>Eukaryota</taxon>
        <taxon>Metazoa</taxon>
        <taxon>Spiralia</taxon>
        <taxon>Lophotrochozoa</taxon>
        <taxon>Annelida</taxon>
        <taxon>Polychaeta</taxon>
        <taxon>Sedentaria</taxon>
        <taxon>Canalipalpata</taxon>
        <taxon>Sabellida</taxon>
        <taxon>Oweniida</taxon>
        <taxon>Oweniidae</taxon>
        <taxon>Owenia</taxon>
    </lineage>
</organism>
<evidence type="ECO:0000313" key="3">
    <source>
        <dbReference type="Proteomes" id="UP000749559"/>
    </source>
</evidence>
<dbReference type="SUPFAM" id="SSF52200">
    <property type="entry name" value="Toll/Interleukin receptor TIR domain"/>
    <property type="match status" value="1"/>
</dbReference>
<dbReference type="InterPro" id="IPR000157">
    <property type="entry name" value="TIR_dom"/>
</dbReference>
<keyword evidence="3" id="KW-1185">Reference proteome</keyword>
<gene>
    <name evidence="2" type="ORF">OFUS_LOCUS25223</name>
</gene>
<proteinExistence type="predicted"/>
<dbReference type="InterPro" id="IPR035897">
    <property type="entry name" value="Toll_tir_struct_dom_sf"/>
</dbReference>
<name>A0A8S4Q6I0_OWEFU</name>
<evidence type="ECO:0000259" key="1">
    <source>
        <dbReference type="Pfam" id="PF13676"/>
    </source>
</evidence>
<dbReference type="GO" id="GO:0007165">
    <property type="term" value="P:signal transduction"/>
    <property type="evidence" value="ECO:0007669"/>
    <property type="project" value="InterPro"/>
</dbReference>
<dbReference type="Proteomes" id="UP000749559">
    <property type="component" value="Unassembled WGS sequence"/>
</dbReference>
<comment type="caution">
    <text evidence="2">The sequence shown here is derived from an EMBL/GenBank/DDBJ whole genome shotgun (WGS) entry which is preliminary data.</text>
</comment>
<reference evidence="2" key="1">
    <citation type="submission" date="2022-03" db="EMBL/GenBank/DDBJ databases">
        <authorList>
            <person name="Martin C."/>
        </authorList>
    </citation>
    <scope>NUCLEOTIDE SEQUENCE</scope>
</reference>
<sequence length="138" mass="16515">MDYGFWMMCNGKSPISYDRATYILKLLEDRGHRGYFTQRDSKDKDSLTEISEAVDKCQYILIVFDEDFKKDNFSMTTLEKVFKKLIYTRRLHRIIPLVIGIKRDKVVPSYVPNFCLEFCDNWKSDDRQFTRLENTLRS</sequence>
<feature type="domain" description="TIR" evidence="1">
    <location>
        <begin position="20"/>
        <end position="131"/>
    </location>
</feature>
<dbReference type="AlphaFoldDB" id="A0A8S4Q6I0"/>
<dbReference type="EMBL" id="CAIIXF020000012">
    <property type="protein sequence ID" value="CAH1801433.1"/>
    <property type="molecule type" value="Genomic_DNA"/>
</dbReference>
<accession>A0A8S4Q6I0</accession>
<dbReference type="Gene3D" id="3.40.50.10140">
    <property type="entry name" value="Toll/interleukin-1 receptor homology (TIR) domain"/>
    <property type="match status" value="1"/>
</dbReference>
<evidence type="ECO:0000313" key="2">
    <source>
        <dbReference type="EMBL" id="CAH1801433.1"/>
    </source>
</evidence>